<name>A0AAD9L4I5_RIDPI</name>
<accession>A0AAD9L4I5</accession>
<dbReference type="AlphaFoldDB" id="A0AAD9L4I5"/>
<organism evidence="2 3">
    <name type="scientific">Ridgeia piscesae</name>
    <name type="common">Tubeworm</name>
    <dbReference type="NCBI Taxonomy" id="27915"/>
    <lineage>
        <taxon>Eukaryota</taxon>
        <taxon>Metazoa</taxon>
        <taxon>Spiralia</taxon>
        <taxon>Lophotrochozoa</taxon>
        <taxon>Annelida</taxon>
        <taxon>Polychaeta</taxon>
        <taxon>Sedentaria</taxon>
        <taxon>Canalipalpata</taxon>
        <taxon>Sabellida</taxon>
        <taxon>Siboglinidae</taxon>
        <taxon>Ridgeia</taxon>
    </lineage>
</organism>
<dbReference type="EMBL" id="JAODUO010000358">
    <property type="protein sequence ID" value="KAK2182323.1"/>
    <property type="molecule type" value="Genomic_DNA"/>
</dbReference>
<dbReference type="PROSITE" id="PS50092">
    <property type="entry name" value="TSP1"/>
    <property type="match status" value="1"/>
</dbReference>
<evidence type="ECO:0000256" key="1">
    <source>
        <dbReference type="SAM" id="SignalP"/>
    </source>
</evidence>
<dbReference type="SUPFAM" id="SSF82895">
    <property type="entry name" value="TSP-1 type 1 repeat"/>
    <property type="match status" value="1"/>
</dbReference>
<dbReference type="SMART" id="SM00209">
    <property type="entry name" value="TSP1"/>
    <property type="match status" value="1"/>
</dbReference>
<feature type="signal peptide" evidence="1">
    <location>
        <begin position="1"/>
        <end position="22"/>
    </location>
</feature>
<evidence type="ECO:0000313" key="3">
    <source>
        <dbReference type="Proteomes" id="UP001209878"/>
    </source>
</evidence>
<keyword evidence="3" id="KW-1185">Reference proteome</keyword>
<evidence type="ECO:0008006" key="4">
    <source>
        <dbReference type="Google" id="ProtNLM"/>
    </source>
</evidence>
<dbReference type="Proteomes" id="UP001209878">
    <property type="component" value="Unassembled WGS sequence"/>
</dbReference>
<keyword evidence="1" id="KW-0732">Signal</keyword>
<evidence type="ECO:0000313" key="2">
    <source>
        <dbReference type="EMBL" id="KAK2182323.1"/>
    </source>
</evidence>
<feature type="chain" id="PRO_5042171134" description="EGF-like domain-containing protein" evidence="1">
    <location>
        <begin position="23"/>
        <end position="341"/>
    </location>
</feature>
<protein>
    <recommendedName>
        <fullName evidence="4">EGF-like domain-containing protein</fullName>
    </recommendedName>
</protein>
<gene>
    <name evidence="2" type="ORF">NP493_358g00026</name>
</gene>
<reference evidence="2" key="1">
    <citation type="journal article" date="2023" name="Mol. Biol. Evol.">
        <title>Third-Generation Sequencing Reveals the Adaptive Role of the Epigenome in Three Deep-Sea Polychaetes.</title>
        <authorList>
            <person name="Perez M."/>
            <person name="Aroh O."/>
            <person name="Sun Y."/>
            <person name="Lan Y."/>
            <person name="Juniper S.K."/>
            <person name="Young C.R."/>
            <person name="Angers B."/>
            <person name="Qian P.Y."/>
        </authorList>
    </citation>
    <scope>NUCLEOTIDE SEQUENCE</scope>
    <source>
        <strain evidence="2">R07B-5</strain>
    </source>
</reference>
<proteinExistence type="predicted"/>
<dbReference type="Pfam" id="PF00090">
    <property type="entry name" value="TSP_1"/>
    <property type="match status" value="1"/>
</dbReference>
<dbReference type="Gene3D" id="2.20.100.10">
    <property type="entry name" value="Thrombospondin type-1 (TSP1) repeat"/>
    <property type="match status" value="1"/>
</dbReference>
<dbReference type="InterPro" id="IPR036383">
    <property type="entry name" value="TSP1_rpt_sf"/>
</dbReference>
<dbReference type="InterPro" id="IPR000884">
    <property type="entry name" value="TSP1_rpt"/>
</dbReference>
<sequence>MAPERLLLVAILLLVLVNPSTGGFWRRRRRRRSGCQATNCAWGDWSGWGACSDPCGNAGTKTRSRSVATAKTCGGSDCSGSSRESQACNRFCHNGGTPKAGYCDCPDEFWGTCCGHPCEEIADCHKLVCNSGSDQQCRRCNFNYGLEKKAYRLASKDGHTNRICEKICSWRSDSSYCYPGKCPGTPSTCQCAPGFESTNCMRITTKPGVAHCHVTLEGTRGASSEKVEVTCTEPTNAVVYTNVLVTKATIEFKSTFKGPSASQYPAKYYINAFKVGITEAQFHHKHSRGSNTVVDCSSGSSVNKPNSDLHECNKVVSLQNTPLRHADRYGSTTKSKNTTSR</sequence>
<comment type="caution">
    <text evidence="2">The sequence shown here is derived from an EMBL/GenBank/DDBJ whole genome shotgun (WGS) entry which is preliminary data.</text>
</comment>